<dbReference type="EMBL" id="CP060634">
    <property type="protein sequence ID" value="QNM06260.1"/>
    <property type="molecule type" value="Genomic_DNA"/>
</dbReference>
<evidence type="ECO:0000256" key="7">
    <source>
        <dbReference type="ARBA" id="ARBA00033367"/>
    </source>
</evidence>
<dbReference type="Gene3D" id="2.60.120.560">
    <property type="entry name" value="Exo-inulinase, domain 1"/>
    <property type="match status" value="1"/>
</dbReference>
<dbReference type="CDD" id="cd18623">
    <property type="entry name" value="GH32_ScrB-like"/>
    <property type="match status" value="1"/>
</dbReference>
<evidence type="ECO:0000256" key="9">
    <source>
        <dbReference type="RuleBase" id="RU365015"/>
    </source>
</evidence>
<dbReference type="EC" id="3.2.1.26" evidence="3 8"/>
<evidence type="ECO:0000256" key="6">
    <source>
        <dbReference type="ARBA" id="ARBA00023295"/>
    </source>
</evidence>
<evidence type="ECO:0000256" key="2">
    <source>
        <dbReference type="ARBA" id="ARBA00009902"/>
    </source>
</evidence>
<dbReference type="InterPro" id="IPR001362">
    <property type="entry name" value="Glyco_hydro_32"/>
</dbReference>
<dbReference type="NCBIfam" id="TIGR01322">
    <property type="entry name" value="scrB_fam"/>
    <property type="match status" value="1"/>
</dbReference>
<evidence type="ECO:0000256" key="4">
    <source>
        <dbReference type="ARBA" id="ARBA00019623"/>
    </source>
</evidence>
<dbReference type="Pfam" id="PF08244">
    <property type="entry name" value="Glyco_hydro_32C"/>
    <property type="match status" value="1"/>
</dbReference>
<dbReference type="InterPro" id="IPR006232">
    <property type="entry name" value="Suc6P_hydrolase"/>
</dbReference>
<dbReference type="InterPro" id="IPR013189">
    <property type="entry name" value="Glyco_hydro_32_C"/>
</dbReference>
<evidence type="ECO:0000313" key="13">
    <source>
        <dbReference type="Proteomes" id="UP000515823"/>
    </source>
</evidence>
<evidence type="ECO:0000256" key="8">
    <source>
        <dbReference type="RuleBase" id="RU362110"/>
    </source>
</evidence>
<dbReference type="Pfam" id="PF00251">
    <property type="entry name" value="Glyco_hydro_32N"/>
    <property type="match status" value="1"/>
</dbReference>
<dbReference type="Gene3D" id="2.115.10.20">
    <property type="entry name" value="Glycosyl hydrolase domain, family 43"/>
    <property type="match status" value="1"/>
</dbReference>
<protein>
    <recommendedName>
        <fullName evidence="4 8">Sucrose-6-phosphate hydrolase</fullName>
        <ecNumber evidence="3 8">3.2.1.26</ecNumber>
    </recommendedName>
    <alternativeName>
        <fullName evidence="7 9">Invertase</fullName>
    </alternativeName>
</protein>
<dbReference type="SMART" id="SM00640">
    <property type="entry name" value="Glyco_32"/>
    <property type="match status" value="1"/>
</dbReference>
<dbReference type="Proteomes" id="UP000515823">
    <property type="component" value="Chromosome"/>
</dbReference>
<evidence type="ECO:0000313" key="12">
    <source>
        <dbReference type="EMBL" id="QNM06260.1"/>
    </source>
</evidence>
<evidence type="ECO:0000256" key="5">
    <source>
        <dbReference type="ARBA" id="ARBA00022801"/>
    </source>
</evidence>
<comment type="pathway">
    <text evidence="1 9">Glycan biosynthesis; sucrose metabolism.</text>
</comment>
<keyword evidence="5 8" id="KW-0378">Hydrolase</keyword>
<dbReference type="InterPro" id="IPR013148">
    <property type="entry name" value="Glyco_hydro_32_N"/>
</dbReference>
<comment type="catalytic activity">
    <reaction evidence="8">
        <text>Hydrolysis of terminal non-reducing beta-D-fructofuranoside residues in beta-D-fructofuranosides.</text>
        <dbReference type="EC" id="3.2.1.26"/>
    </reaction>
</comment>
<keyword evidence="6 8" id="KW-0326">Glycosidase</keyword>
<dbReference type="AlphaFoldDB" id="A0A7G9G628"/>
<accession>A0A7G9G628</accession>
<reference evidence="12 13" key="1">
    <citation type="submission" date="2020-08" db="EMBL/GenBank/DDBJ databases">
        <authorList>
            <person name="Liu C."/>
            <person name="Sun Q."/>
        </authorList>
    </citation>
    <scope>NUCLEOTIDE SEQUENCE [LARGE SCALE GENOMIC DNA]</scope>
    <source>
        <strain evidence="12 13">NSJ-38</strain>
    </source>
</reference>
<name>A0A7G9G628_9FIRM</name>
<dbReference type="PANTHER" id="PTHR43101">
    <property type="entry name" value="BETA-FRUCTOSIDASE"/>
    <property type="match status" value="1"/>
</dbReference>
<dbReference type="RefSeq" id="WP_249303658.1">
    <property type="nucleotide sequence ID" value="NZ_CP060634.1"/>
</dbReference>
<gene>
    <name evidence="12" type="ORF">H9Q78_03685</name>
</gene>
<dbReference type="GO" id="GO:0004564">
    <property type="term" value="F:beta-fructofuranosidase activity"/>
    <property type="evidence" value="ECO:0007669"/>
    <property type="project" value="UniProtKB-EC"/>
</dbReference>
<evidence type="ECO:0000256" key="1">
    <source>
        <dbReference type="ARBA" id="ARBA00004914"/>
    </source>
</evidence>
<dbReference type="GO" id="GO:0005985">
    <property type="term" value="P:sucrose metabolic process"/>
    <property type="evidence" value="ECO:0007669"/>
    <property type="project" value="UniProtKB-UniPathway"/>
</dbReference>
<organism evidence="12 13">
    <name type="scientific">Qiania dongpingensis</name>
    <dbReference type="NCBI Taxonomy" id="2763669"/>
    <lineage>
        <taxon>Bacteria</taxon>
        <taxon>Bacillati</taxon>
        <taxon>Bacillota</taxon>
        <taxon>Clostridia</taxon>
        <taxon>Lachnospirales</taxon>
        <taxon>Lachnospiraceae</taxon>
        <taxon>Qiania</taxon>
    </lineage>
</organism>
<dbReference type="PANTHER" id="PTHR43101:SF1">
    <property type="entry name" value="BETA-FRUCTOSIDASE"/>
    <property type="match status" value="1"/>
</dbReference>
<dbReference type="InterPro" id="IPR023296">
    <property type="entry name" value="Glyco_hydro_beta-prop_sf"/>
</dbReference>
<dbReference type="InterPro" id="IPR051214">
    <property type="entry name" value="GH32_Enzymes"/>
</dbReference>
<dbReference type="SUPFAM" id="SSF49899">
    <property type="entry name" value="Concanavalin A-like lectins/glucanases"/>
    <property type="match status" value="1"/>
</dbReference>
<dbReference type="PROSITE" id="PS00609">
    <property type="entry name" value="GLYCOSYL_HYDROL_F32"/>
    <property type="match status" value="1"/>
</dbReference>
<keyword evidence="9" id="KW-0963">Cytoplasm</keyword>
<dbReference type="InterPro" id="IPR013320">
    <property type="entry name" value="ConA-like_dom_sf"/>
</dbReference>
<proteinExistence type="inferred from homology"/>
<comment type="similarity">
    <text evidence="2 8">Belongs to the glycosyl hydrolase 32 family.</text>
</comment>
<comment type="function">
    <text evidence="9">Enables the bacterium to metabolize sucrose as a sole carbon source.</text>
</comment>
<dbReference type="SUPFAM" id="SSF75005">
    <property type="entry name" value="Arabinanase/levansucrase/invertase"/>
    <property type="match status" value="1"/>
</dbReference>
<feature type="domain" description="Glycosyl hydrolase family 32 C-terminal" evidence="11">
    <location>
        <begin position="431"/>
        <end position="461"/>
    </location>
</feature>
<dbReference type="GO" id="GO:0005737">
    <property type="term" value="C:cytoplasm"/>
    <property type="evidence" value="ECO:0007669"/>
    <property type="project" value="UniProtKB-SubCell"/>
</dbReference>
<feature type="domain" description="Glycosyl hydrolase family 32 N-terminal" evidence="10">
    <location>
        <begin position="33"/>
        <end position="346"/>
    </location>
</feature>
<evidence type="ECO:0000259" key="11">
    <source>
        <dbReference type="Pfam" id="PF08244"/>
    </source>
</evidence>
<comment type="subcellular location">
    <subcellularLocation>
        <location evidence="9">Cytoplasm</location>
    </subcellularLocation>
</comment>
<evidence type="ECO:0000256" key="3">
    <source>
        <dbReference type="ARBA" id="ARBA00012758"/>
    </source>
</evidence>
<keyword evidence="9" id="KW-0119">Carbohydrate metabolism</keyword>
<keyword evidence="13" id="KW-1185">Reference proteome</keyword>
<dbReference type="UniPathway" id="UPA00238"/>
<dbReference type="InterPro" id="IPR018053">
    <property type="entry name" value="Glyco_hydro_32_AS"/>
</dbReference>
<dbReference type="KEGG" id="qdo:H9Q78_03685"/>
<sequence length="486" mass="55533">MNVLGQALKYGVEKIEEAGIPQAEQDSYRLKFHLMPPAGWLNDPNGLCQSRGLYHVFFQYSPFDVNGGLKIWGHYTSRDLLRWNYEGTPLLPDSPYDCHGVYSGSALTEEDGALKIFYTGNVKHEGAYDYIKEGREANTIYCTSEDGYTFGSKRCVLTGEDYPEDYTCHIRDPKVWKQDGSYYMVLGGRKKGEKERGAILLYRSGDGLHWRIYREMSTEAPFGYMWECPDMFCTGGEWVLSISPQGLPREKFRFQNIYQAGYFLTGSRKMPDILLPEQFIEWDMGFDFYAPQTFEDEKGRRLLIGWIGMPDSSREYGNPTTDFGWQHALTVPRQVTAGKGRLLQAPAEELESLRNRESIPEDGKWTLDSGTAFDMIITDIGSRPFCLVLSEGLELRFSDGVFQMVFLENEAGRKMGAGRTMRQARIPELGKLRILADTSVLELYLNNGEYVFTTRYYPEGKITVEVKSPCASCRLWEMGAMEISYF</sequence>
<evidence type="ECO:0000259" key="10">
    <source>
        <dbReference type="Pfam" id="PF00251"/>
    </source>
</evidence>